<sequence length="178" mass="21119">MDKFFKNISFSLFFKVNFLVTTILFLLFLMHNSAYTFISFIMSFFGALSSVILLYVVLYIFFFPFLYFKRFVLYFAGIVFFLVDIGLIIDFFIYRLYKFHINGMVINILTSPSAMDSIELGIAPVVLFFSLVIGLLFFEFFLIRKLFSFPYEQKYLINKKINQKIIVPFIIIVKEKKI</sequence>
<evidence type="ECO:0000313" key="2">
    <source>
        <dbReference type="EMBL" id="SFV74944.1"/>
    </source>
</evidence>
<keyword evidence="1" id="KW-0472">Membrane</keyword>
<feature type="transmembrane region" description="Helical" evidence="1">
    <location>
        <begin position="12"/>
        <end position="31"/>
    </location>
</feature>
<accession>A0A1W1D305</accession>
<feature type="transmembrane region" description="Helical" evidence="1">
    <location>
        <begin position="71"/>
        <end position="94"/>
    </location>
</feature>
<dbReference type="AlphaFoldDB" id="A0A1W1D305"/>
<name>A0A1W1D305_9ZZZZ</name>
<feature type="transmembrane region" description="Helical" evidence="1">
    <location>
        <begin position="37"/>
        <end position="62"/>
    </location>
</feature>
<evidence type="ECO:0000256" key="1">
    <source>
        <dbReference type="SAM" id="Phobius"/>
    </source>
</evidence>
<keyword evidence="1" id="KW-0812">Transmembrane</keyword>
<keyword evidence="1" id="KW-1133">Transmembrane helix</keyword>
<gene>
    <name evidence="2" type="ORF">MNB_SM-3-928</name>
</gene>
<protein>
    <submittedName>
        <fullName evidence="2">Uncharacterized protein</fullName>
    </submittedName>
</protein>
<dbReference type="EMBL" id="FPHP01000010">
    <property type="protein sequence ID" value="SFV74944.1"/>
    <property type="molecule type" value="Genomic_DNA"/>
</dbReference>
<feature type="transmembrane region" description="Helical" evidence="1">
    <location>
        <begin position="121"/>
        <end position="143"/>
    </location>
</feature>
<organism evidence="2">
    <name type="scientific">hydrothermal vent metagenome</name>
    <dbReference type="NCBI Taxonomy" id="652676"/>
    <lineage>
        <taxon>unclassified sequences</taxon>
        <taxon>metagenomes</taxon>
        <taxon>ecological metagenomes</taxon>
    </lineage>
</organism>
<reference evidence="2" key="1">
    <citation type="submission" date="2016-10" db="EMBL/GenBank/DDBJ databases">
        <authorList>
            <person name="de Groot N.N."/>
        </authorList>
    </citation>
    <scope>NUCLEOTIDE SEQUENCE</scope>
</reference>
<proteinExistence type="predicted"/>